<evidence type="ECO:0000313" key="2">
    <source>
        <dbReference type="Proteomes" id="UP000029435"/>
    </source>
</evidence>
<accession>A0A0M2F4D9</accession>
<organism evidence="1 2">
    <name type="scientific">Pectobacterium brasiliense</name>
    <dbReference type="NCBI Taxonomy" id="180957"/>
    <lineage>
        <taxon>Bacteria</taxon>
        <taxon>Pseudomonadati</taxon>
        <taxon>Pseudomonadota</taxon>
        <taxon>Gammaproteobacteria</taxon>
        <taxon>Enterobacterales</taxon>
        <taxon>Pectobacteriaceae</taxon>
        <taxon>Pectobacterium</taxon>
    </lineage>
</organism>
<dbReference type="AlphaFoldDB" id="A0A0M2F4D9"/>
<sequence>MKCLNCDNDARKESGLCSACEEKEQQKINGILYLPALGIILSVITTPFSLYDIINSMIIHFKNTGFLGYYALALVFFLFAMFVLEIFTAMTFFRRKKQTRNVMVAYYFISALLVGYMTLLPAYLFNVQLDTGDIRAIASSFFGIAVWIPYFLFSKRVPLVFSR</sequence>
<protein>
    <submittedName>
        <fullName evidence="1">Uncharacterized protein</fullName>
    </submittedName>
</protein>
<proteinExistence type="predicted"/>
<dbReference type="OrthoDB" id="9155572at2"/>
<dbReference type="InterPro" id="IPR019690">
    <property type="entry name" value="DUF2569"/>
</dbReference>
<dbReference type="Pfam" id="PF10754">
    <property type="entry name" value="DUF2569"/>
    <property type="match status" value="1"/>
</dbReference>
<comment type="caution">
    <text evidence="1">The sequence shown here is derived from an EMBL/GenBank/DDBJ whole genome shotgun (WGS) entry which is preliminary data.</text>
</comment>
<dbReference type="EMBL" id="JQOD01000001">
    <property type="protein sequence ID" value="KGA35889.1"/>
    <property type="molecule type" value="Genomic_DNA"/>
</dbReference>
<dbReference type="GeneID" id="57241427"/>
<evidence type="ECO:0000313" key="1">
    <source>
        <dbReference type="EMBL" id="KGA35889.1"/>
    </source>
</evidence>
<dbReference type="RefSeq" id="WP_010282752.1">
    <property type="nucleotide sequence ID" value="NZ_CP047495.1"/>
</dbReference>
<name>A0A0M2F4D9_9GAMM</name>
<reference evidence="1 2" key="1">
    <citation type="submission" date="2014-08" db="EMBL/GenBank/DDBJ databases">
        <title>Genome sequences of NCPPB Pectobacterium isolates.</title>
        <authorList>
            <person name="Glover R.H."/>
            <person name="Sapp M."/>
            <person name="Elphinstone J."/>
        </authorList>
    </citation>
    <scope>NUCLEOTIDE SEQUENCE [LARGE SCALE GENOMIC DNA]</scope>
    <source>
        <strain evidence="1 2">LMG 21372</strain>
    </source>
</reference>
<dbReference type="Proteomes" id="UP000029435">
    <property type="component" value="Unassembled WGS sequence"/>
</dbReference>
<gene>
    <name evidence="1" type="ORF">KU74_05295</name>
</gene>
<dbReference type="STRING" id="180957.B5S52_17470"/>